<dbReference type="AlphaFoldDB" id="M6YSB0"/>
<accession>M6YSB0</accession>
<name>M6YSB0_9LEPT</name>
<dbReference type="EMBL" id="AKXB02000103">
    <property type="protein sequence ID" value="EMO89248.1"/>
    <property type="molecule type" value="Genomic_DNA"/>
</dbReference>
<evidence type="ECO:0000313" key="2">
    <source>
        <dbReference type="Proteomes" id="UP000012138"/>
    </source>
</evidence>
<proteinExistence type="predicted"/>
<sequence length="51" mass="6090">MSPNKSSKHFVFHLALRIYLSLKEEIKHNFIKGRESILQDIEKNLFFLSKN</sequence>
<organism evidence="1 2">
    <name type="scientific">Leptospira noguchii str. 2001034031</name>
    <dbReference type="NCBI Taxonomy" id="1193053"/>
    <lineage>
        <taxon>Bacteria</taxon>
        <taxon>Pseudomonadati</taxon>
        <taxon>Spirochaetota</taxon>
        <taxon>Spirochaetia</taxon>
        <taxon>Leptospirales</taxon>
        <taxon>Leptospiraceae</taxon>
        <taxon>Leptospira</taxon>
    </lineage>
</organism>
<evidence type="ECO:0000313" key="1">
    <source>
        <dbReference type="EMBL" id="EMO89248.1"/>
    </source>
</evidence>
<protein>
    <submittedName>
        <fullName evidence="1">Uncharacterized protein</fullName>
    </submittedName>
</protein>
<reference evidence="1 2" key="1">
    <citation type="submission" date="2013-01" db="EMBL/GenBank/DDBJ databases">
        <authorList>
            <person name="Harkins D.M."/>
            <person name="Durkin A.S."/>
            <person name="Brinkac L.M."/>
            <person name="Haft D.H."/>
            <person name="Selengut J.D."/>
            <person name="Sanka R."/>
            <person name="DePew J."/>
            <person name="Purushe J."/>
            <person name="Whelen A.C."/>
            <person name="Vinetz J.M."/>
            <person name="Sutton G.G."/>
            <person name="Nierman W.C."/>
            <person name="Fouts D.E."/>
        </authorList>
    </citation>
    <scope>NUCLEOTIDE SEQUENCE [LARGE SCALE GENOMIC DNA]</scope>
    <source>
        <strain evidence="1 2">2001034031</strain>
    </source>
</reference>
<gene>
    <name evidence="1" type="ORF">LEP1GSC024_3989</name>
</gene>
<dbReference type="Proteomes" id="UP000012138">
    <property type="component" value="Unassembled WGS sequence"/>
</dbReference>
<comment type="caution">
    <text evidence="1">The sequence shown here is derived from an EMBL/GenBank/DDBJ whole genome shotgun (WGS) entry which is preliminary data.</text>
</comment>